<feature type="domain" description="Putative plant transposon protein" evidence="1">
    <location>
        <begin position="63"/>
        <end position="165"/>
    </location>
</feature>
<reference evidence="2 3" key="1">
    <citation type="submission" date="2023-03" db="EMBL/GenBank/DDBJ databases">
        <title>WGS of Gossypium arboreum.</title>
        <authorList>
            <person name="Yu D."/>
        </authorList>
    </citation>
    <scope>NUCLEOTIDE SEQUENCE [LARGE SCALE GENOMIC DNA]</scope>
    <source>
        <tissue evidence="2">Leaf</tissue>
    </source>
</reference>
<keyword evidence="3" id="KW-1185">Reference proteome</keyword>
<sequence length="169" mass="19660">MPCKRTRACAQIDETQNKFHCEEAKVRYKTIFKNQQIHLQKGFTLKESNYIDFMAHIRQVAEALNWKLFCEKRPSVDEELVLEFYANLTTSELTEVPVCGIKVPITSNASNEFFELPDFENDQYSSLMRNIEPENLQEILDELTVPGSKWTVSKQGIDTCRREYLTVLA</sequence>
<comment type="caution">
    <text evidence="2">The sequence shown here is derived from an EMBL/GenBank/DDBJ whole genome shotgun (WGS) entry which is preliminary data.</text>
</comment>
<dbReference type="Pfam" id="PF20167">
    <property type="entry name" value="Transposase_32"/>
    <property type="match status" value="1"/>
</dbReference>
<proteinExistence type="predicted"/>
<gene>
    <name evidence="2" type="ORF">PVK06_040220</name>
</gene>
<accession>A0ABR0N4V2</accession>
<evidence type="ECO:0000259" key="1">
    <source>
        <dbReference type="Pfam" id="PF20167"/>
    </source>
</evidence>
<dbReference type="InterPro" id="IPR046796">
    <property type="entry name" value="Transposase_32_dom"/>
</dbReference>
<evidence type="ECO:0000313" key="3">
    <source>
        <dbReference type="Proteomes" id="UP001358586"/>
    </source>
</evidence>
<protein>
    <recommendedName>
        <fullName evidence="1">Putative plant transposon protein domain-containing protein</fullName>
    </recommendedName>
</protein>
<dbReference type="EMBL" id="JARKNE010000011">
    <property type="protein sequence ID" value="KAK5785618.1"/>
    <property type="molecule type" value="Genomic_DNA"/>
</dbReference>
<organism evidence="2 3">
    <name type="scientific">Gossypium arboreum</name>
    <name type="common">Tree cotton</name>
    <name type="synonym">Gossypium nanking</name>
    <dbReference type="NCBI Taxonomy" id="29729"/>
    <lineage>
        <taxon>Eukaryota</taxon>
        <taxon>Viridiplantae</taxon>
        <taxon>Streptophyta</taxon>
        <taxon>Embryophyta</taxon>
        <taxon>Tracheophyta</taxon>
        <taxon>Spermatophyta</taxon>
        <taxon>Magnoliopsida</taxon>
        <taxon>eudicotyledons</taxon>
        <taxon>Gunneridae</taxon>
        <taxon>Pentapetalae</taxon>
        <taxon>rosids</taxon>
        <taxon>malvids</taxon>
        <taxon>Malvales</taxon>
        <taxon>Malvaceae</taxon>
        <taxon>Malvoideae</taxon>
        <taxon>Gossypium</taxon>
    </lineage>
</organism>
<dbReference type="Proteomes" id="UP001358586">
    <property type="component" value="Chromosome 11"/>
</dbReference>
<name>A0ABR0N4V2_GOSAR</name>
<evidence type="ECO:0000313" key="2">
    <source>
        <dbReference type="EMBL" id="KAK5785618.1"/>
    </source>
</evidence>